<organism evidence="1">
    <name type="scientific">uncultured Sulfurovum sp</name>
    <dbReference type="NCBI Taxonomy" id="269237"/>
    <lineage>
        <taxon>Bacteria</taxon>
        <taxon>Pseudomonadati</taxon>
        <taxon>Campylobacterota</taxon>
        <taxon>Epsilonproteobacteria</taxon>
        <taxon>Campylobacterales</taxon>
        <taxon>Sulfurovaceae</taxon>
        <taxon>Sulfurovum</taxon>
        <taxon>environmental samples</taxon>
    </lineage>
</organism>
<dbReference type="EMBL" id="CACVAZ010000208">
    <property type="protein sequence ID" value="CAA6826296.1"/>
    <property type="molecule type" value="Genomic_DNA"/>
</dbReference>
<accession>A0A6S6UEQ1</accession>
<proteinExistence type="predicted"/>
<reference evidence="1" key="1">
    <citation type="submission" date="2020-01" db="EMBL/GenBank/DDBJ databases">
        <authorList>
            <person name="Meier V. D."/>
            <person name="Meier V D."/>
        </authorList>
    </citation>
    <scope>NUCLEOTIDE SEQUENCE</scope>
    <source>
        <strain evidence="1">HLG_WM_MAG_02</strain>
    </source>
</reference>
<evidence type="ECO:0000313" key="1">
    <source>
        <dbReference type="EMBL" id="CAA6826296.1"/>
    </source>
</evidence>
<name>A0A6S6UEQ1_9BACT</name>
<sequence length="203" mass="23881">MRRKKKRTPSSKSNTILLIVENSEVEFFNKYFKAYLKNEESILVDCIRSSTAGKCEITNGNKMTNKVHASLLDDGYKAVFIMIDLDTKCFDTERNHDCLLKLKNEYAPRYKIDKKLEEKFYLFVVCNEIESWFLTIDKNRNNTNSINEDHKKVIKKLFNVQRETDVLDKVLAGLNTGKYQLDFNKNDSLQHFIKKLKEFNSLK</sequence>
<dbReference type="AlphaFoldDB" id="A0A6S6UEQ1"/>
<gene>
    <name evidence="1" type="ORF">HELGO_WM62712</name>
</gene>
<protein>
    <recommendedName>
        <fullName evidence="2">DUF4276 family protein</fullName>
    </recommendedName>
</protein>
<evidence type="ECO:0008006" key="2">
    <source>
        <dbReference type="Google" id="ProtNLM"/>
    </source>
</evidence>